<evidence type="ECO:0000256" key="1">
    <source>
        <dbReference type="SAM" id="Phobius"/>
    </source>
</evidence>
<keyword evidence="1" id="KW-1133">Transmembrane helix</keyword>
<protein>
    <submittedName>
        <fullName evidence="2">Potassium transporter</fullName>
    </submittedName>
</protein>
<feature type="transmembrane region" description="Helical" evidence="1">
    <location>
        <begin position="69"/>
        <end position="90"/>
    </location>
</feature>
<proteinExistence type="predicted"/>
<feature type="transmembrane region" description="Helical" evidence="1">
    <location>
        <begin position="36"/>
        <end position="57"/>
    </location>
</feature>
<reference evidence="2 3" key="1">
    <citation type="journal article" date="2018" name="Nat. Biotechnol.">
        <title>A standardized bacterial taxonomy based on genome phylogeny substantially revises the tree of life.</title>
        <authorList>
            <person name="Parks D.H."/>
            <person name="Chuvochina M."/>
            <person name="Waite D.W."/>
            <person name="Rinke C."/>
            <person name="Skarshewski A."/>
            <person name="Chaumeil P.A."/>
            <person name="Hugenholtz P."/>
        </authorList>
    </citation>
    <scope>NUCLEOTIDE SEQUENCE [LARGE SCALE GENOMIC DNA]</scope>
    <source>
        <strain evidence="2">UBA9158</strain>
    </source>
</reference>
<organism evidence="2 3">
    <name type="scientific">Haliea salexigens</name>
    <dbReference type="NCBI Taxonomy" id="287487"/>
    <lineage>
        <taxon>Bacteria</taxon>
        <taxon>Pseudomonadati</taxon>
        <taxon>Pseudomonadota</taxon>
        <taxon>Gammaproteobacteria</taxon>
        <taxon>Cellvibrionales</taxon>
        <taxon>Halieaceae</taxon>
        <taxon>Haliea</taxon>
    </lineage>
</organism>
<accession>A0A3C1KLP3</accession>
<dbReference type="EMBL" id="DMND01000107">
    <property type="protein sequence ID" value="HAN27650.1"/>
    <property type="molecule type" value="Genomic_DNA"/>
</dbReference>
<dbReference type="PANTHER" id="PTHR32024:SF2">
    <property type="entry name" value="TRK SYSTEM POTASSIUM UPTAKE PROTEIN TRKG-RELATED"/>
    <property type="match status" value="1"/>
</dbReference>
<dbReference type="Proteomes" id="UP000259273">
    <property type="component" value="Unassembled WGS sequence"/>
</dbReference>
<dbReference type="PANTHER" id="PTHR32024">
    <property type="entry name" value="TRK SYSTEM POTASSIUM UPTAKE PROTEIN TRKG-RELATED"/>
    <property type="match status" value="1"/>
</dbReference>
<keyword evidence="1" id="KW-0812">Transmembrane</keyword>
<sequence length="96" mass="10466">MHLSVTLRILGMLLMLFSSTLLVPMGVALLDDDHTISSFASALALTFSAGLLSWLPVQHVRHELRIRDGFLVTSLFWTVLGLAGSLPFMLTAGLEL</sequence>
<keyword evidence="1" id="KW-0472">Membrane</keyword>
<comment type="caution">
    <text evidence="2">The sequence shown here is derived from an EMBL/GenBank/DDBJ whole genome shotgun (WGS) entry which is preliminary data.</text>
</comment>
<name>A0A3C1KLP3_9GAMM</name>
<evidence type="ECO:0000313" key="2">
    <source>
        <dbReference type="EMBL" id="HAN27650.1"/>
    </source>
</evidence>
<gene>
    <name evidence="2" type="ORF">DCP75_08005</name>
</gene>
<dbReference type="AlphaFoldDB" id="A0A3C1KLP3"/>
<feature type="non-terminal residue" evidence="2">
    <location>
        <position position="96"/>
    </location>
</feature>
<evidence type="ECO:0000313" key="3">
    <source>
        <dbReference type="Proteomes" id="UP000259273"/>
    </source>
</evidence>
<feature type="transmembrane region" description="Helical" evidence="1">
    <location>
        <begin position="7"/>
        <end position="30"/>
    </location>
</feature>